<gene>
    <name evidence="1" type="ORF">ACFSC2_21650</name>
</gene>
<evidence type="ECO:0000313" key="2">
    <source>
        <dbReference type="Proteomes" id="UP001597138"/>
    </source>
</evidence>
<dbReference type="Proteomes" id="UP001597138">
    <property type="component" value="Unassembled WGS sequence"/>
</dbReference>
<keyword evidence="2" id="KW-1185">Reference proteome</keyword>
<comment type="caution">
    <text evidence="1">The sequence shown here is derived from an EMBL/GenBank/DDBJ whole genome shotgun (WGS) entry which is preliminary data.</text>
</comment>
<evidence type="ECO:0000313" key="1">
    <source>
        <dbReference type="EMBL" id="MFD1605356.1"/>
    </source>
</evidence>
<accession>A0ABW4HJ49</accession>
<proteinExistence type="predicted"/>
<protein>
    <submittedName>
        <fullName evidence="1">Uncharacterized protein</fullName>
    </submittedName>
</protein>
<dbReference type="RefSeq" id="WP_379813176.1">
    <property type="nucleotide sequence ID" value="NZ_JBHUDZ010000018.1"/>
</dbReference>
<reference evidence="2" key="1">
    <citation type="journal article" date="2019" name="Int. J. Syst. Evol. Microbiol.">
        <title>The Global Catalogue of Microorganisms (GCM) 10K type strain sequencing project: providing services to taxonomists for standard genome sequencing and annotation.</title>
        <authorList>
            <consortium name="The Broad Institute Genomics Platform"/>
            <consortium name="The Broad Institute Genome Sequencing Center for Infectious Disease"/>
            <person name="Wu L."/>
            <person name="Ma J."/>
        </authorList>
    </citation>
    <scope>NUCLEOTIDE SEQUENCE [LARGE SCALE GENOMIC DNA]</scope>
    <source>
        <strain evidence="2">CCUG 70865</strain>
    </source>
</reference>
<organism evidence="1 2">
    <name type="scientific">Flavobacterium artemisiae</name>
    <dbReference type="NCBI Taxonomy" id="2126556"/>
    <lineage>
        <taxon>Bacteria</taxon>
        <taxon>Pseudomonadati</taxon>
        <taxon>Bacteroidota</taxon>
        <taxon>Flavobacteriia</taxon>
        <taxon>Flavobacteriales</taxon>
        <taxon>Flavobacteriaceae</taxon>
        <taxon>Flavobacterium</taxon>
    </lineage>
</organism>
<name>A0ABW4HJ49_9FLAO</name>
<dbReference type="EMBL" id="JBHUDZ010000018">
    <property type="protein sequence ID" value="MFD1605356.1"/>
    <property type="molecule type" value="Genomic_DNA"/>
</dbReference>
<sequence>MMAITFIDNSNENGAHCLQLAPFGSVVTPTGQISTFFLNDLKKLAYYM</sequence>